<dbReference type="AlphaFoldDB" id="A0A8J3PPN5"/>
<protein>
    <recommendedName>
        <fullName evidence="3">DUF1059 domain-containing protein</fullName>
    </recommendedName>
</protein>
<name>A0A8J3PPN5_9ACTN</name>
<reference evidence="1" key="1">
    <citation type="submission" date="2021-01" db="EMBL/GenBank/DDBJ databases">
        <title>Whole genome shotgun sequence of Planosporangium flavigriseum NBRC 105377.</title>
        <authorList>
            <person name="Komaki H."/>
            <person name="Tamura T."/>
        </authorList>
    </citation>
    <scope>NUCLEOTIDE SEQUENCE</scope>
    <source>
        <strain evidence="1">NBRC 105377</strain>
    </source>
</reference>
<evidence type="ECO:0000313" key="2">
    <source>
        <dbReference type="Proteomes" id="UP000653674"/>
    </source>
</evidence>
<evidence type="ECO:0008006" key="3">
    <source>
        <dbReference type="Google" id="ProtNLM"/>
    </source>
</evidence>
<dbReference type="Pfam" id="PF06348">
    <property type="entry name" value="DUF1059"/>
    <property type="match status" value="1"/>
</dbReference>
<comment type="caution">
    <text evidence="1">The sequence shown here is derived from an EMBL/GenBank/DDBJ whole genome shotgun (WGS) entry which is preliminary data.</text>
</comment>
<proteinExistence type="predicted"/>
<dbReference type="InterPro" id="IPR009409">
    <property type="entry name" value="DUF1059"/>
</dbReference>
<dbReference type="Proteomes" id="UP000653674">
    <property type="component" value="Unassembled WGS sequence"/>
</dbReference>
<gene>
    <name evidence="1" type="ORF">Pfl04_36250</name>
</gene>
<keyword evidence="2" id="KW-1185">Reference proteome</keyword>
<accession>A0A8J3PPN5</accession>
<evidence type="ECO:0000313" key="1">
    <source>
        <dbReference type="EMBL" id="GIG75221.1"/>
    </source>
</evidence>
<sequence length="78" mass="8101">MIGISQPLIRKVRTGNEGITMKKFRCGDVVPGCTARFNGDEASILAAVAAHAGADHGLVEVPAELVAQVRAAMVDVAE</sequence>
<dbReference type="EMBL" id="BONU01000028">
    <property type="protein sequence ID" value="GIG75221.1"/>
    <property type="molecule type" value="Genomic_DNA"/>
</dbReference>
<organism evidence="1 2">
    <name type="scientific">Planosporangium flavigriseum</name>
    <dbReference type="NCBI Taxonomy" id="373681"/>
    <lineage>
        <taxon>Bacteria</taxon>
        <taxon>Bacillati</taxon>
        <taxon>Actinomycetota</taxon>
        <taxon>Actinomycetes</taxon>
        <taxon>Micromonosporales</taxon>
        <taxon>Micromonosporaceae</taxon>
        <taxon>Planosporangium</taxon>
    </lineage>
</organism>